<comment type="caution">
    <text evidence="4">The sequence shown here is derived from an EMBL/GenBank/DDBJ whole genome shotgun (WGS) entry which is preliminary data.</text>
</comment>
<accession>A0AAD9GHK4</accession>
<feature type="signal peptide" evidence="3">
    <location>
        <begin position="1"/>
        <end position="18"/>
    </location>
</feature>
<dbReference type="AlphaFoldDB" id="A0AAD9GHK4"/>
<gene>
    <name evidence="4" type="ORF">X943_002249</name>
</gene>
<dbReference type="Proteomes" id="UP001195914">
    <property type="component" value="Unassembled WGS sequence"/>
</dbReference>
<evidence type="ECO:0000313" key="5">
    <source>
        <dbReference type="Proteomes" id="UP001195914"/>
    </source>
</evidence>
<proteinExistence type="predicted"/>
<feature type="transmembrane region" description="Helical" evidence="2">
    <location>
        <begin position="459"/>
        <end position="476"/>
    </location>
</feature>
<keyword evidence="5" id="KW-1185">Reference proteome</keyword>
<feature type="transmembrane region" description="Helical" evidence="2">
    <location>
        <begin position="202"/>
        <end position="225"/>
    </location>
</feature>
<name>A0AAD9GHK4_BABDI</name>
<evidence type="ECO:0000256" key="2">
    <source>
        <dbReference type="SAM" id="Phobius"/>
    </source>
</evidence>
<feature type="transmembrane region" description="Helical" evidence="2">
    <location>
        <begin position="121"/>
        <end position="142"/>
    </location>
</feature>
<organism evidence="4 5">
    <name type="scientific">Babesia divergens</name>
    <dbReference type="NCBI Taxonomy" id="32595"/>
    <lineage>
        <taxon>Eukaryota</taxon>
        <taxon>Sar</taxon>
        <taxon>Alveolata</taxon>
        <taxon>Apicomplexa</taxon>
        <taxon>Aconoidasida</taxon>
        <taxon>Piroplasmida</taxon>
        <taxon>Babesiidae</taxon>
        <taxon>Babesia</taxon>
    </lineage>
</organism>
<sequence>MALCLLIALILSKYTVEAFKGDGRGNAVLENMKNGAKDQNDHLSVNTAGVTQNSAKSDSHKKHVAKVTTERNVPHSSGTQGTGAGNSTSKKGGLRGAPSDGGKDTVNSRGRMTAIFMDAGYFNTLVIILGLLVCVISLVSNVKMKIDSNDEFVREAFDACVKQISLMSLVILGFYIVIHTDIARTLDSLITKEPKHLEVLDAILQISFFVFCYFIIFCAFLACVVSRIVKFMRKSDEADVLTTAKEYDFVNGSILGFVHEVMDKTKYLMTRMEFVDEIKQRGFQENNATHCYDYMVASLLKISTGFLKISRSSLFIAFTVVLVLRLVGEVQIFTVISVLTALNACAIALLSLRLFYLESQLYSPEPSQYLLMKLNVGNVGEELQPIYKGLPEQYVPSNFVQRWMCGYGATNAHENLFWLKQNGPVVMHKLFEALIFCHLILISVWSYNLKGEPLLVFEGYSDVIPIPATILIMYLLPKILYSLMVVTKCGAMIDFELLEKVLISSKNENSKNSVQLIDALAIEAAKFALQKGGDNHWKILLAKQKTLSDSITRELVTQWEFMKGSDDKIGRNHLIKYIQSQLSITRIFNNQQLMDFIKLFMRHDAEKANFEEFMVFGYVIGSVILDPLEENSIIELFENKFNIPWKSPCGIHLNNFDTIVKSVCSTKLNLKWNVNSQRHFLGFIGGGAVEGMSPEYLVQQLEHFQQACHKQYFSNL</sequence>
<feature type="region of interest" description="Disordered" evidence="1">
    <location>
        <begin position="50"/>
        <end position="105"/>
    </location>
</feature>
<keyword evidence="3" id="KW-0732">Signal</keyword>
<reference evidence="4" key="1">
    <citation type="journal article" date="2014" name="Nucleic Acids Res.">
        <title>The evolutionary dynamics of variant antigen genes in Babesia reveal a history of genomic innovation underlying host-parasite interaction.</title>
        <authorList>
            <person name="Jackson A.P."/>
            <person name="Otto T.D."/>
            <person name="Darby A."/>
            <person name="Ramaprasad A."/>
            <person name="Xia D."/>
            <person name="Echaide I.E."/>
            <person name="Farber M."/>
            <person name="Gahlot S."/>
            <person name="Gamble J."/>
            <person name="Gupta D."/>
            <person name="Gupta Y."/>
            <person name="Jackson L."/>
            <person name="Malandrin L."/>
            <person name="Malas T.B."/>
            <person name="Moussa E."/>
            <person name="Nair M."/>
            <person name="Reid A.J."/>
            <person name="Sanders M."/>
            <person name="Sharma J."/>
            <person name="Tracey A."/>
            <person name="Quail M.A."/>
            <person name="Weir W."/>
            <person name="Wastling J.M."/>
            <person name="Hall N."/>
            <person name="Willadsen P."/>
            <person name="Lingelbach K."/>
            <person name="Shiels B."/>
            <person name="Tait A."/>
            <person name="Berriman M."/>
            <person name="Allred D.R."/>
            <person name="Pain A."/>
        </authorList>
    </citation>
    <scope>NUCLEOTIDE SEQUENCE</scope>
    <source>
        <strain evidence="4">1802A</strain>
    </source>
</reference>
<evidence type="ECO:0000313" key="4">
    <source>
        <dbReference type="EMBL" id="KAK1938552.1"/>
    </source>
</evidence>
<reference evidence="4" key="2">
    <citation type="submission" date="2021-05" db="EMBL/GenBank/DDBJ databases">
        <authorList>
            <person name="Pain A."/>
        </authorList>
    </citation>
    <scope>NUCLEOTIDE SEQUENCE</scope>
    <source>
        <strain evidence="4">1802A</strain>
    </source>
</reference>
<keyword evidence="2" id="KW-1133">Transmembrane helix</keyword>
<dbReference type="EMBL" id="JAHBMH010000024">
    <property type="protein sequence ID" value="KAK1938552.1"/>
    <property type="molecule type" value="Genomic_DNA"/>
</dbReference>
<feature type="transmembrane region" description="Helical" evidence="2">
    <location>
        <begin position="430"/>
        <end position="447"/>
    </location>
</feature>
<keyword evidence="2" id="KW-0812">Transmembrane</keyword>
<feature type="transmembrane region" description="Helical" evidence="2">
    <location>
        <begin position="333"/>
        <end position="356"/>
    </location>
</feature>
<feature type="transmembrane region" description="Helical" evidence="2">
    <location>
        <begin position="309"/>
        <end position="327"/>
    </location>
</feature>
<feature type="compositionally biased region" description="Polar residues" evidence="1">
    <location>
        <begin position="74"/>
        <end position="90"/>
    </location>
</feature>
<feature type="transmembrane region" description="Helical" evidence="2">
    <location>
        <begin position="163"/>
        <end position="182"/>
    </location>
</feature>
<evidence type="ECO:0000256" key="3">
    <source>
        <dbReference type="SAM" id="SignalP"/>
    </source>
</evidence>
<feature type="chain" id="PRO_5042060145" evidence="3">
    <location>
        <begin position="19"/>
        <end position="716"/>
    </location>
</feature>
<evidence type="ECO:0000256" key="1">
    <source>
        <dbReference type="SAM" id="MobiDB-lite"/>
    </source>
</evidence>
<protein>
    <submittedName>
        <fullName evidence="4">Membrane protein</fullName>
    </submittedName>
</protein>
<keyword evidence="2" id="KW-0472">Membrane</keyword>